<organism evidence="1 2">
    <name type="scientific">Dipteronia sinensis</name>
    <dbReference type="NCBI Taxonomy" id="43782"/>
    <lineage>
        <taxon>Eukaryota</taxon>
        <taxon>Viridiplantae</taxon>
        <taxon>Streptophyta</taxon>
        <taxon>Embryophyta</taxon>
        <taxon>Tracheophyta</taxon>
        <taxon>Spermatophyta</taxon>
        <taxon>Magnoliopsida</taxon>
        <taxon>eudicotyledons</taxon>
        <taxon>Gunneridae</taxon>
        <taxon>Pentapetalae</taxon>
        <taxon>rosids</taxon>
        <taxon>malvids</taxon>
        <taxon>Sapindales</taxon>
        <taxon>Sapindaceae</taxon>
        <taxon>Hippocastanoideae</taxon>
        <taxon>Acereae</taxon>
        <taxon>Dipteronia</taxon>
    </lineage>
</organism>
<evidence type="ECO:0000313" key="1">
    <source>
        <dbReference type="EMBL" id="KAK3223658.1"/>
    </source>
</evidence>
<dbReference type="EMBL" id="JANJYJ010000003">
    <property type="protein sequence ID" value="KAK3223658.1"/>
    <property type="molecule type" value="Genomic_DNA"/>
</dbReference>
<sequence>MLGSIEGKVILRGESKDLIEELEESALASIPGSPIRSSRPTSMIIKASSL</sequence>
<comment type="caution">
    <text evidence="1">The sequence shown here is derived from an EMBL/GenBank/DDBJ whole genome shotgun (WGS) entry which is preliminary data.</text>
</comment>
<accession>A0AAE0ECT3</accession>
<protein>
    <submittedName>
        <fullName evidence="1">Uncharacterized protein</fullName>
    </submittedName>
</protein>
<reference evidence="1" key="1">
    <citation type="journal article" date="2023" name="Plant J.">
        <title>Genome sequences and population genomics provide insights into the demographic history, inbreeding, and mutation load of two 'living fossil' tree species of Dipteronia.</title>
        <authorList>
            <person name="Feng Y."/>
            <person name="Comes H.P."/>
            <person name="Chen J."/>
            <person name="Zhu S."/>
            <person name="Lu R."/>
            <person name="Zhang X."/>
            <person name="Li P."/>
            <person name="Qiu J."/>
            <person name="Olsen K.M."/>
            <person name="Qiu Y."/>
        </authorList>
    </citation>
    <scope>NUCLEOTIDE SEQUENCE</scope>
    <source>
        <strain evidence="1">NBL</strain>
    </source>
</reference>
<evidence type="ECO:0000313" key="2">
    <source>
        <dbReference type="Proteomes" id="UP001281410"/>
    </source>
</evidence>
<keyword evidence="2" id="KW-1185">Reference proteome</keyword>
<name>A0AAE0ECT3_9ROSI</name>
<dbReference type="Proteomes" id="UP001281410">
    <property type="component" value="Unassembled WGS sequence"/>
</dbReference>
<gene>
    <name evidence="1" type="ORF">Dsin_010683</name>
</gene>
<proteinExistence type="predicted"/>
<dbReference type="AlphaFoldDB" id="A0AAE0ECT3"/>